<dbReference type="PANTHER" id="PTHR18916">
    <property type="entry name" value="DYNACTIN 1-RELATED MICROTUBULE-BINDING"/>
    <property type="match status" value="1"/>
</dbReference>
<gene>
    <name evidence="4" type="primary">LOC106477593</name>
</gene>
<feature type="domain" description="CAP-Gly" evidence="2">
    <location>
        <begin position="32"/>
        <end position="74"/>
    </location>
</feature>
<evidence type="ECO:0000313" key="4">
    <source>
        <dbReference type="RefSeq" id="XP_013793593.2"/>
    </source>
</evidence>
<dbReference type="Proteomes" id="UP000694941">
    <property type="component" value="Unplaced"/>
</dbReference>
<protein>
    <submittedName>
        <fullName evidence="4">CAP-Gly domain-containing linker protein 2-like</fullName>
    </submittedName>
</protein>
<feature type="domain" description="CAP-Gly" evidence="2">
    <location>
        <begin position="152"/>
        <end position="181"/>
    </location>
</feature>
<proteinExistence type="predicted"/>
<sequence length="181" mass="19488">FTEANSLTTEDFIIGDRVWVNGKRPGYIQYIGETQFSHGDWAGVVLDDPVGKHDGYVGGIRYFQCEPKRGIFVRPYKLSHFPTSPGTKSAYSSPSRSEMKVTKSREVTSPGNRSTTTTTTTTGGGNGSLRVGDRVVVNSLSGTKTGTLRYLGNTEFAGGVWAGVELDEPTGRNDGSVAGKR</sequence>
<dbReference type="Gene3D" id="2.30.30.190">
    <property type="entry name" value="CAP Gly-rich-like domain"/>
    <property type="match status" value="2"/>
</dbReference>
<reference evidence="4" key="1">
    <citation type="submission" date="2025-08" db="UniProtKB">
        <authorList>
            <consortium name="RefSeq"/>
        </authorList>
    </citation>
    <scope>IDENTIFICATION</scope>
    <source>
        <tissue evidence="4">Muscle</tissue>
    </source>
</reference>
<dbReference type="PANTHER" id="PTHR18916:SF82">
    <property type="entry name" value="CAP-GLY DOMAIN-CONTAINING PROTEIN"/>
    <property type="match status" value="1"/>
</dbReference>
<feature type="compositionally biased region" description="Basic and acidic residues" evidence="1">
    <location>
        <begin position="97"/>
        <end position="106"/>
    </location>
</feature>
<dbReference type="InterPro" id="IPR036859">
    <property type="entry name" value="CAP-Gly_dom_sf"/>
</dbReference>
<dbReference type="RefSeq" id="XP_013793593.2">
    <property type="nucleotide sequence ID" value="XM_013938139.2"/>
</dbReference>
<feature type="compositionally biased region" description="Polar residues" evidence="1">
    <location>
        <begin position="83"/>
        <end position="96"/>
    </location>
</feature>
<feature type="region of interest" description="Disordered" evidence="1">
    <location>
        <begin position="83"/>
        <end position="130"/>
    </location>
</feature>
<dbReference type="SMART" id="SM01052">
    <property type="entry name" value="CAP_GLY"/>
    <property type="match status" value="2"/>
</dbReference>
<dbReference type="PROSITE" id="PS50245">
    <property type="entry name" value="CAP_GLY_2"/>
    <property type="match status" value="2"/>
</dbReference>
<dbReference type="InterPro" id="IPR000938">
    <property type="entry name" value="CAP-Gly_domain"/>
</dbReference>
<evidence type="ECO:0000313" key="3">
    <source>
        <dbReference type="Proteomes" id="UP000694941"/>
    </source>
</evidence>
<keyword evidence="3" id="KW-1185">Reference proteome</keyword>
<dbReference type="Pfam" id="PF01302">
    <property type="entry name" value="CAP_GLY"/>
    <property type="match status" value="2"/>
</dbReference>
<accession>A0ABM1C3P4</accession>
<dbReference type="SUPFAM" id="SSF74924">
    <property type="entry name" value="Cap-Gly domain"/>
    <property type="match status" value="2"/>
</dbReference>
<evidence type="ECO:0000256" key="1">
    <source>
        <dbReference type="SAM" id="MobiDB-lite"/>
    </source>
</evidence>
<name>A0ABM1C3P4_LIMPO</name>
<dbReference type="GeneID" id="106477593"/>
<evidence type="ECO:0000259" key="2">
    <source>
        <dbReference type="PROSITE" id="PS50245"/>
    </source>
</evidence>
<feature type="non-terminal residue" evidence="4">
    <location>
        <position position="1"/>
    </location>
</feature>
<organism evidence="3 4">
    <name type="scientific">Limulus polyphemus</name>
    <name type="common">Atlantic horseshoe crab</name>
    <dbReference type="NCBI Taxonomy" id="6850"/>
    <lineage>
        <taxon>Eukaryota</taxon>
        <taxon>Metazoa</taxon>
        <taxon>Ecdysozoa</taxon>
        <taxon>Arthropoda</taxon>
        <taxon>Chelicerata</taxon>
        <taxon>Merostomata</taxon>
        <taxon>Xiphosura</taxon>
        <taxon>Limulidae</taxon>
        <taxon>Limulus</taxon>
    </lineage>
</organism>